<feature type="compositionally biased region" description="Polar residues" evidence="6">
    <location>
        <begin position="1295"/>
        <end position="1304"/>
    </location>
</feature>
<feature type="region of interest" description="Disordered" evidence="6">
    <location>
        <begin position="1066"/>
        <end position="1314"/>
    </location>
</feature>
<evidence type="ECO:0000259" key="7">
    <source>
        <dbReference type="PROSITE" id="PS50106"/>
    </source>
</evidence>
<feature type="coiled-coil region" evidence="5">
    <location>
        <begin position="1006"/>
        <end position="1033"/>
    </location>
</feature>
<protein>
    <submittedName>
        <fullName evidence="9">Partitioning defective 3 homolog isoform X41</fullName>
    </submittedName>
</protein>
<dbReference type="Gene3D" id="3.10.20.90">
    <property type="entry name" value="Phosphatidylinositol 3-kinase Catalytic Subunit, Chain A, domain 1"/>
    <property type="match status" value="1"/>
</dbReference>
<name>A0ABM4MYK2_EQUPR</name>
<dbReference type="PROSITE" id="PS50106">
    <property type="entry name" value="PDZ"/>
    <property type="match status" value="3"/>
</dbReference>
<feature type="region of interest" description="Disordered" evidence="6">
    <location>
        <begin position="155"/>
        <end position="262"/>
    </location>
</feature>
<dbReference type="InterPro" id="IPR021922">
    <property type="entry name" value="Par3/HAL_N"/>
</dbReference>
<organism evidence="8 9">
    <name type="scientific">Equus przewalskii</name>
    <name type="common">Przewalski's horse</name>
    <name type="synonym">Equus caballus przewalskii</name>
    <dbReference type="NCBI Taxonomy" id="9798"/>
    <lineage>
        <taxon>Eukaryota</taxon>
        <taxon>Metazoa</taxon>
        <taxon>Chordata</taxon>
        <taxon>Craniata</taxon>
        <taxon>Vertebrata</taxon>
        <taxon>Euteleostomi</taxon>
        <taxon>Mammalia</taxon>
        <taxon>Eutheria</taxon>
        <taxon>Laurasiatheria</taxon>
        <taxon>Perissodactyla</taxon>
        <taxon>Equidae</taxon>
        <taxon>Equus</taxon>
    </lineage>
</organism>
<feature type="region of interest" description="Disordered" evidence="6">
    <location>
        <begin position="398"/>
        <end position="451"/>
    </location>
</feature>
<dbReference type="SMART" id="SM00228">
    <property type="entry name" value="PDZ"/>
    <property type="match status" value="3"/>
</dbReference>
<dbReference type="GeneID" id="103555589"/>
<feature type="compositionally biased region" description="Polar residues" evidence="6">
    <location>
        <begin position="925"/>
        <end position="939"/>
    </location>
</feature>
<evidence type="ECO:0000256" key="5">
    <source>
        <dbReference type="SAM" id="Coils"/>
    </source>
</evidence>
<comment type="similarity">
    <text evidence="1">Belongs to the PAR3 family.</text>
</comment>
<dbReference type="RefSeq" id="XP_070457773.1">
    <property type="nucleotide sequence ID" value="XM_070601672.1"/>
</dbReference>
<feature type="compositionally biased region" description="Basic and acidic residues" evidence="6">
    <location>
        <begin position="1305"/>
        <end position="1314"/>
    </location>
</feature>
<feature type="compositionally biased region" description="Low complexity" evidence="6">
    <location>
        <begin position="398"/>
        <end position="414"/>
    </location>
</feature>
<evidence type="ECO:0000256" key="2">
    <source>
        <dbReference type="ARBA" id="ARBA00022618"/>
    </source>
</evidence>
<dbReference type="InterPro" id="IPR036034">
    <property type="entry name" value="PDZ_sf"/>
</dbReference>
<dbReference type="CDD" id="cd23058">
    <property type="entry name" value="PDZ2_Par3-like"/>
    <property type="match status" value="1"/>
</dbReference>
<keyword evidence="3" id="KW-0677">Repeat</keyword>
<dbReference type="Gene3D" id="2.30.42.10">
    <property type="match status" value="3"/>
</dbReference>
<dbReference type="PANTHER" id="PTHR16484:SF10">
    <property type="entry name" value="PARTITIONING DEFECTIVE 3 HOMOLOG"/>
    <property type="match status" value="1"/>
</dbReference>
<feature type="compositionally biased region" description="Basic and acidic residues" evidence="6">
    <location>
        <begin position="940"/>
        <end position="966"/>
    </location>
</feature>
<feature type="compositionally biased region" description="Low complexity" evidence="6">
    <location>
        <begin position="1153"/>
        <end position="1162"/>
    </location>
</feature>
<feature type="domain" description="PDZ" evidence="7">
    <location>
        <begin position="580"/>
        <end position="655"/>
    </location>
</feature>
<feature type="compositionally biased region" description="Basic and acidic residues" evidence="6">
    <location>
        <begin position="1107"/>
        <end position="1134"/>
    </location>
</feature>
<gene>
    <name evidence="9" type="primary">PARD3</name>
</gene>
<feature type="region of interest" description="Disordered" evidence="6">
    <location>
        <begin position="81"/>
        <end position="101"/>
    </location>
</feature>
<feature type="compositionally biased region" description="Acidic residues" evidence="6">
    <location>
        <begin position="896"/>
        <end position="910"/>
    </location>
</feature>
<feature type="domain" description="PDZ" evidence="7">
    <location>
        <begin position="271"/>
        <end position="347"/>
    </location>
</feature>
<feature type="region of interest" description="Disordered" evidence="6">
    <location>
        <begin position="818"/>
        <end position="844"/>
    </location>
</feature>
<keyword evidence="4" id="KW-0131">Cell cycle</keyword>
<dbReference type="Pfam" id="PF00595">
    <property type="entry name" value="PDZ"/>
    <property type="match status" value="3"/>
</dbReference>
<dbReference type="Pfam" id="PF12053">
    <property type="entry name" value="Par3_HAL_N_term"/>
    <property type="match status" value="1"/>
</dbReference>
<feature type="domain" description="PDZ" evidence="7">
    <location>
        <begin position="464"/>
        <end position="549"/>
    </location>
</feature>
<accession>A0ABM4MYK2</accession>
<feature type="region of interest" description="Disordered" evidence="6">
    <location>
        <begin position="884"/>
        <end position="991"/>
    </location>
</feature>
<feature type="compositionally biased region" description="Polar residues" evidence="6">
    <location>
        <begin position="204"/>
        <end position="224"/>
    </location>
</feature>
<feature type="compositionally biased region" description="Basic and acidic residues" evidence="6">
    <location>
        <begin position="818"/>
        <end position="827"/>
    </location>
</feature>
<evidence type="ECO:0000313" key="8">
    <source>
        <dbReference type="Proteomes" id="UP001652662"/>
    </source>
</evidence>
<feature type="compositionally biased region" description="Basic and acidic residues" evidence="6">
    <location>
        <begin position="190"/>
        <end position="203"/>
    </location>
</feature>
<dbReference type="PANTHER" id="PTHR16484">
    <property type="entry name" value="PARTITIONING DEFECTIVE 3 RELATED"/>
    <property type="match status" value="1"/>
</dbReference>
<evidence type="ECO:0000256" key="3">
    <source>
        <dbReference type="ARBA" id="ARBA00022737"/>
    </source>
</evidence>
<evidence type="ECO:0000256" key="6">
    <source>
        <dbReference type="SAM" id="MobiDB-lite"/>
    </source>
</evidence>
<keyword evidence="2" id="KW-0132">Cell division</keyword>
<dbReference type="InterPro" id="IPR052213">
    <property type="entry name" value="PAR3"/>
</dbReference>
<dbReference type="InterPro" id="IPR001478">
    <property type="entry name" value="PDZ"/>
</dbReference>
<sequence>MKVTVCFGRTRVVVPCGDGHMKVFSLIQQAVTRYRKAIAKDPNYWIQVHRLEHGDGGILDLDDILCDVADDKDRLVAVFDEQDPHHGGDGTSASSTGTQSPEIFGSELGTNSVSAFQPYQAASEIEVTPSVLRANMPLHVRRSSDPALVGLSTSLSDSNFSSEEPSRKNPTRWSTTAGFLKQNTAGSPKACDRKKDENYRSLPRDTSNWSNQFQRDNARSSLSASHPMVDKWLEKQEQDEDGTEEDNSRVEPVGHADTGLENIPNFSLDDMVKLVQVSNDGGPLGIHVVPFSARGGRTLGLLVKRLEKGGKAEQENLFHENDCIVRINDGDLRNRRFEQAQHMFRQAMRTPIIWFHVVPAAKKEQYEQLSQSENTYSCSRFSPDSQYADNRSVNSAGLQALQRAPRPARPAHPADQADPHPRLLPHSTHPPGKPPSAPAPAPQTVFSTSVSSGYNTKKIGKRLTIQLKKGTEGLGFSITSRDVTIGGSAPIYVKNILPRGAAIQDGRLKAGDRLIEVNGVDIAGQSQEEVVSLLRSTKMEGTVSLLVFRQEDAFHPRELKAEDEDIVLTPDGTREFLTFEVPLNDSGSAGLGVSVKGNRSKENHADLGIFVKSIINGGAASKDGRLRVNDQLIAVNGESLLGKTNQDAMETLRRSMSTEGNKRGMIQLIVARRISKCNELKSPGSPSGPELPIETVLDDRERRISHSLYSGIEGLDESPTRNAALSRIMGKYQLSPTVNMPQDDTVIIEDDRLPVLPPHLSDQSSSSSHDDVGFVTTETGTWAKAVVTDSADCSLSPDVDPVLAFQREGFGRQIADETKLNTVDDQKAGSPSRDVGPSLGLKKSSSLESLQTAVAEVTLNGDIPFHRPRPRIIRGRGCNESFRAAIDKSYDKPSVDDDDEGMETLEEDTEESSRSGRESVSTASDQPSHSLERQMNGNQEKGDKTERRKDKTGKEKKKEREKEKEKMKAKKGMLKGLGDMFRFGKHRKDDKIEKTGKIKIQDSLTSEEERIRMKQEQERIQAKTREFRERQARERDYAEIQDFHRTFGCDDELVYGGISSYEGSMALSARPQSPREGHMMDALYAQVKKPRNSKPSPADGNRSTPSNHDRIQRLRQEFQQAKQDEDVEDRRRTYSFEQPWPSSRPAAQSGRHSVSVEVQMQRQRQEERESFQQAQRQYSSLPRQSRKNASSVSQDSWEQSYSPGEGFQSAKENPRYSSYQGSRNGYLGGHGFNARVMLETQELLRQEQRRKEQQMKKQPPPPEGLTNYDSYKKVQDPNYAPAKGPFRQDVPPSPSQVARLNRLQTPEKGRPFYS</sequence>
<evidence type="ECO:0000256" key="1">
    <source>
        <dbReference type="ARBA" id="ARBA00005358"/>
    </source>
</evidence>
<dbReference type="SUPFAM" id="SSF50156">
    <property type="entry name" value="PDZ domain-like"/>
    <property type="match status" value="3"/>
</dbReference>
<evidence type="ECO:0000256" key="4">
    <source>
        <dbReference type="ARBA" id="ARBA00023306"/>
    </source>
</evidence>
<dbReference type="CDD" id="cd23059">
    <property type="entry name" value="PDZ3_Par3-like"/>
    <property type="match status" value="1"/>
</dbReference>
<feature type="compositionally biased region" description="Basic and acidic residues" evidence="6">
    <location>
        <begin position="885"/>
        <end position="895"/>
    </location>
</feature>
<feature type="compositionally biased region" description="Polar residues" evidence="6">
    <location>
        <begin position="171"/>
        <end position="186"/>
    </location>
</feature>
<proteinExistence type="inferred from homology"/>
<keyword evidence="5" id="KW-0175">Coiled coil</keyword>
<reference evidence="9" key="1">
    <citation type="submission" date="2025-08" db="UniProtKB">
        <authorList>
            <consortium name="RefSeq"/>
        </authorList>
    </citation>
    <scope>IDENTIFICATION</scope>
    <source>
        <tissue evidence="9">Blood</tissue>
    </source>
</reference>
<feature type="compositionally biased region" description="Pro residues" evidence="6">
    <location>
        <begin position="431"/>
        <end position="441"/>
    </location>
</feature>
<evidence type="ECO:0000313" key="9">
    <source>
        <dbReference type="RefSeq" id="XP_070457773.1"/>
    </source>
</evidence>
<feature type="compositionally biased region" description="Polar residues" evidence="6">
    <location>
        <begin position="1178"/>
        <end position="1202"/>
    </location>
</feature>
<feature type="compositionally biased region" description="Low complexity" evidence="6">
    <location>
        <begin position="91"/>
        <end position="100"/>
    </location>
</feature>
<dbReference type="CDD" id="cd06691">
    <property type="entry name" value="PDZ1_Par3-like"/>
    <property type="match status" value="1"/>
</dbReference>
<keyword evidence="8" id="KW-1185">Reference proteome</keyword>
<dbReference type="Proteomes" id="UP001652662">
    <property type="component" value="Chromosome 30"/>
</dbReference>
<feature type="compositionally biased region" description="Basic and acidic residues" evidence="6">
    <location>
        <begin position="1242"/>
        <end position="1255"/>
    </location>
</feature>